<protein>
    <submittedName>
        <fullName evidence="1">Winged helix DNA-binding domain-containing protein</fullName>
    </submittedName>
</protein>
<reference evidence="2" key="1">
    <citation type="journal article" date="2019" name="Int. J. Syst. Evol. Microbiol.">
        <title>The Global Catalogue of Microorganisms (GCM) 10K type strain sequencing project: providing services to taxonomists for standard genome sequencing and annotation.</title>
        <authorList>
            <consortium name="The Broad Institute Genomics Platform"/>
            <consortium name="The Broad Institute Genome Sequencing Center for Infectious Disease"/>
            <person name="Wu L."/>
            <person name="Ma J."/>
        </authorList>
    </citation>
    <scope>NUCLEOTIDE SEQUENCE [LARGE SCALE GENOMIC DNA]</scope>
    <source>
        <strain evidence="2">JCM 18532</strain>
    </source>
</reference>
<proteinExistence type="predicted"/>
<organism evidence="1 2">
    <name type="scientific">Nocardioides endophyticus</name>
    <dbReference type="NCBI Taxonomy" id="1353775"/>
    <lineage>
        <taxon>Bacteria</taxon>
        <taxon>Bacillati</taxon>
        <taxon>Actinomycetota</taxon>
        <taxon>Actinomycetes</taxon>
        <taxon>Propionibacteriales</taxon>
        <taxon>Nocardioidaceae</taxon>
        <taxon>Nocardioides</taxon>
    </lineage>
</organism>
<evidence type="ECO:0000313" key="1">
    <source>
        <dbReference type="EMBL" id="GAA4752052.1"/>
    </source>
</evidence>
<dbReference type="EMBL" id="BAABKN010000027">
    <property type="protein sequence ID" value="GAA4752052.1"/>
    <property type="molecule type" value="Genomic_DNA"/>
</dbReference>
<name>A0ABP8ZB83_9ACTN</name>
<dbReference type="Proteomes" id="UP001499882">
    <property type="component" value="Unassembled WGS sequence"/>
</dbReference>
<keyword evidence="2" id="KW-1185">Reference proteome</keyword>
<gene>
    <name evidence="1" type="ORF">GCM10023350_41640</name>
</gene>
<sequence>MRLTRQRLNRTLLRRQHLLERGDATPEEMARHLVGLQAQETLPPYLSLQARVTSFDPYAVTRALEEPTLVRLLTMRGTIHLLTPDDAVTLRPWTQPVLDKVLRNHAPADPERVRRAVADVLIDGPVGQKELSAAVGDALPDLPTGDRAVVARGLVPLVQLPPRGTWKGSGGPVYEDVARWVGRPLAEPDVEAVVRRYLAAYGPASAADVTAWSGVTRLGPVLAAMADLERHEDEAGKVLYDVTDAEIEDEDSPAPPRLLGTYDNVWLSHAARDRVTDPTKRTRWMGANGGVAMTLFVDGWLEGLWRVADDRVEVIELFRDLTRRERADLDDEVARLEELLSR</sequence>
<dbReference type="InterPro" id="IPR009351">
    <property type="entry name" value="AlkZ-like"/>
</dbReference>
<dbReference type="GO" id="GO:0003677">
    <property type="term" value="F:DNA binding"/>
    <property type="evidence" value="ECO:0007669"/>
    <property type="project" value="UniProtKB-KW"/>
</dbReference>
<accession>A0ABP8ZB83</accession>
<keyword evidence="1" id="KW-0238">DNA-binding</keyword>
<dbReference type="PANTHER" id="PTHR38479">
    <property type="entry name" value="LMO0824 PROTEIN"/>
    <property type="match status" value="1"/>
</dbReference>
<dbReference type="PANTHER" id="PTHR38479:SF2">
    <property type="entry name" value="WINGED HELIX DNA-BINDING DOMAIN-CONTAINING PROTEIN"/>
    <property type="match status" value="1"/>
</dbReference>
<dbReference type="Pfam" id="PF06224">
    <property type="entry name" value="AlkZ-like"/>
    <property type="match status" value="1"/>
</dbReference>
<dbReference type="RefSeq" id="WP_345528925.1">
    <property type="nucleotide sequence ID" value="NZ_BAABKN010000027.1"/>
</dbReference>
<evidence type="ECO:0000313" key="2">
    <source>
        <dbReference type="Proteomes" id="UP001499882"/>
    </source>
</evidence>
<comment type="caution">
    <text evidence="1">The sequence shown here is derived from an EMBL/GenBank/DDBJ whole genome shotgun (WGS) entry which is preliminary data.</text>
</comment>